<dbReference type="EMBL" id="CAJNOW010000868">
    <property type="protein sequence ID" value="CAF1296761.1"/>
    <property type="molecule type" value="Genomic_DNA"/>
</dbReference>
<sequence length="68" mass="7985">ASHNLRKNALRTVQYVELGIPSCNRGPKKSTHLGKRLVPLLITYMPYLQTLRLWRPDDFPWTTSKFIF</sequence>
<dbReference type="AlphaFoldDB" id="A0A815DI91"/>
<reference evidence="1" key="1">
    <citation type="submission" date="2021-02" db="EMBL/GenBank/DDBJ databases">
        <authorList>
            <person name="Nowell W R."/>
        </authorList>
    </citation>
    <scope>NUCLEOTIDE SEQUENCE</scope>
</reference>
<gene>
    <name evidence="2" type="ORF">GIL414_LOCUS68741</name>
    <name evidence="1" type="ORF">KQP761_LOCUS4564</name>
</gene>
<evidence type="ECO:0000313" key="1">
    <source>
        <dbReference type="EMBL" id="CAF1296761.1"/>
    </source>
</evidence>
<evidence type="ECO:0000313" key="2">
    <source>
        <dbReference type="EMBL" id="CAF5179232.1"/>
    </source>
</evidence>
<dbReference type="Proteomes" id="UP000663834">
    <property type="component" value="Unassembled WGS sequence"/>
</dbReference>
<organism evidence="1 3">
    <name type="scientific">Rotaria magnacalcarata</name>
    <dbReference type="NCBI Taxonomy" id="392030"/>
    <lineage>
        <taxon>Eukaryota</taxon>
        <taxon>Metazoa</taxon>
        <taxon>Spiralia</taxon>
        <taxon>Gnathifera</taxon>
        <taxon>Rotifera</taxon>
        <taxon>Eurotatoria</taxon>
        <taxon>Bdelloidea</taxon>
        <taxon>Philodinida</taxon>
        <taxon>Philodinidae</taxon>
        <taxon>Rotaria</taxon>
    </lineage>
</organism>
<comment type="caution">
    <text evidence="1">The sequence shown here is derived from an EMBL/GenBank/DDBJ whole genome shotgun (WGS) entry which is preliminary data.</text>
</comment>
<evidence type="ECO:0000313" key="3">
    <source>
        <dbReference type="Proteomes" id="UP000663834"/>
    </source>
</evidence>
<protein>
    <submittedName>
        <fullName evidence="1">Uncharacterized protein</fullName>
    </submittedName>
</protein>
<feature type="non-terminal residue" evidence="1">
    <location>
        <position position="1"/>
    </location>
</feature>
<name>A0A815DI91_9BILA</name>
<proteinExistence type="predicted"/>
<accession>A0A815DI91</accession>
<dbReference type="Proteomes" id="UP000681720">
    <property type="component" value="Unassembled WGS sequence"/>
</dbReference>
<dbReference type="EMBL" id="CAJOBJ010328682">
    <property type="protein sequence ID" value="CAF5179232.1"/>
    <property type="molecule type" value="Genomic_DNA"/>
</dbReference>
<dbReference type="OrthoDB" id="10037232at2759"/>